<dbReference type="NCBIfam" id="TIGR01439">
    <property type="entry name" value="lp_hng_hel_AbrB"/>
    <property type="match status" value="1"/>
</dbReference>
<proteinExistence type="predicted"/>
<dbReference type="KEGG" id="fgi:OP10G_3184"/>
<dbReference type="STRING" id="661478.OP10G_3184"/>
<organism evidence="2 3">
    <name type="scientific">Fimbriimonas ginsengisoli Gsoil 348</name>
    <dbReference type="NCBI Taxonomy" id="661478"/>
    <lineage>
        <taxon>Bacteria</taxon>
        <taxon>Bacillati</taxon>
        <taxon>Armatimonadota</taxon>
        <taxon>Fimbriimonadia</taxon>
        <taxon>Fimbriimonadales</taxon>
        <taxon>Fimbriimonadaceae</taxon>
        <taxon>Fimbriimonas</taxon>
    </lineage>
</organism>
<evidence type="ECO:0000313" key="3">
    <source>
        <dbReference type="Proteomes" id="UP000027982"/>
    </source>
</evidence>
<dbReference type="Gene3D" id="2.10.260.10">
    <property type="match status" value="1"/>
</dbReference>
<feature type="domain" description="SpoVT-AbrB" evidence="1">
    <location>
        <begin position="20"/>
        <end position="67"/>
    </location>
</feature>
<keyword evidence="3" id="KW-1185">Reference proteome</keyword>
<evidence type="ECO:0000313" key="2">
    <source>
        <dbReference type="EMBL" id="AIE86552.1"/>
    </source>
</evidence>
<protein>
    <submittedName>
        <fullName evidence="2">AbrB family transcriptional regulator</fullName>
    </submittedName>
</protein>
<name>A0A068NTB4_FIMGI</name>
<dbReference type="HOGENOM" id="CLU_2450253_0_0_0"/>
<dbReference type="EMBL" id="CP007139">
    <property type="protein sequence ID" value="AIE86552.1"/>
    <property type="molecule type" value="Genomic_DNA"/>
</dbReference>
<dbReference type="InterPro" id="IPR037914">
    <property type="entry name" value="SpoVT-AbrB_sf"/>
</dbReference>
<dbReference type="SUPFAM" id="SSF89447">
    <property type="entry name" value="AbrB/MazE/MraZ-like"/>
    <property type="match status" value="1"/>
</dbReference>
<dbReference type="Pfam" id="PF04014">
    <property type="entry name" value="MazE_antitoxin"/>
    <property type="match status" value="1"/>
</dbReference>
<dbReference type="eggNOG" id="COG2002">
    <property type="taxonomic scope" value="Bacteria"/>
</dbReference>
<evidence type="ECO:0000259" key="1">
    <source>
        <dbReference type="SMART" id="SM00966"/>
    </source>
</evidence>
<dbReference type="Proteomes" id="UP000027982">
    <property type="component" value="Chromosome"/>
</dbReference>
<accession>A0A068NTB4</accession>
<dbReference type="InterPro" id="IPR007159">
    <property type="entry name" value="SpoVT-AbrB_dom"/>
</dbReference>
<gene>
    <name evidence="2" type="ORF">OP10G_3184</name>
</gene>
<dbReference type="AlphaFoldDB" id="A0A068NTB4"/>
<dbReference type="SMART" id="SM00966">
    <property type="entry name" value="SpoVT_AbrB"/>
    <property type="match status" value="1"/>
</dbReference>
<sequence length="89" mass="10072">MKGKNGEGCWNFSEAFFGTSTVGERGQIVIPAEARTEIGFQPGDKVLIMRHPIHQGLVVFKLEAVKEFLDDFAKQIEHLERDKLNREEG</sequence>
<reference evidence="2 3" key="1">
    <citation type="journal article" date="2014" name="PLoS ONE">
        <title>The first complete genome sequence of the class fimbriimonadia in the phylum armatimonadetes.</title>
        <authorList>
            <person name="Hu Z.Y."/>
            <person name="Wang Y.Z."/>
            <person name="Im W.T."/>
            <person name="Wang S.Y."/>
            <person name="Zhao G.P."/>
            <person name="Zheng H.J."/>
            <person name="Quan Z.X."/>
        </authorList>
    </citation>
    <scope>NUCLEOTIDE SEQUENCE [LARGE SCALE GENOMIC DNA]</scope>
    <source>
        <strain evidence="2">Gsoil 348</strain>
    </source>
</reference>
<dbReference type="GO" id="GO:0003677">
    <property type="term" value="F:DNA binding"/>
    <property type="evidence" value="ECO:0007669"/>
    <property type="project" value="InterPro"/>
</dbReference>
<dbReference type="OrthoDB" id="9812495at2"/>